<gene>
    <name evidence="3" type="ORF">BT96DRAFT_1025174</name>
</gene>
<feature type="chain" id="PRO_5025391355" evidence="2">
    <location>
        <begin position="21"/>
        <end position="239"/>
    </location>
</feature>
<evidence type="ECO:0000313" key="4">
    <source>
        <dbReference type="Proteomes" id="UP000799118"/>
    </source>
</evidence>
<evidence type="ECO:0000256" key="1">
    <source>
        <dbReference type="SAM" id="MobiDB-lite"/>
    </source>
</evidence>
<organism evidence="3 4">
    <name type="scientific">Gymnopus androsaceus JB14</name>
    <dbReference type="NCBI Taxonomy" id="1447944"/>
    <lineage>
        <taxon>Eukaryota</taxon>
        <taxon>Fungi</taxon>
        <taxon>Dikarya</taxon>
        <taxon>Basidiomycota</taxon>
        <taxon>Agaricomycotina</taxon>
        <taxon>Agaricomycetes</taxon>
        <taxon>Agaricomycetidae</taxon>
        <taxon>Agaricales</taxon>
        <taxon>Marasmiineae</taxon>
        <taxon>Omphalotaceae</taxon>
        <taxon>Gymnopus</taxon>
    </lineage>
</organism>
<dbReference type="EMBL" id="ML769711">
    <property type="protein sequence ID" value="KAE9389126.1"/>
    <property type="molecule type" value="Genomic_DNA"/>
</dbReference>
<protein>
    <submittedName>
        <fullName evidence="3">Uncharacterized protein</fullName>
    </submittedName>
</protein>
<feature type="compositionally biased region" description="Gly residues" evidence="1">
    <location>
        <begin position="151"/>
        <end position="161"/>
    </location>
</feature>
<reference evidence="3" key="1">
    <citation type="journal article" date="2019" name="Environ. Microbiol.">
        <title>Fungal ecological strategies reflected in gene transcription - a case study of two litter decomposers.</title>
        <authorList>
            <person name="Barbi F."/>
            <person name="Kohler A."/>
            <person name="Barry K."/>
            <person name="Baskaran P."/>
            <person name="Daum C."/>
            <person name="Fauchery L."/>
            <person name="Ihrmark K."/>
            <person name="Kuo A."/>
            <person name="LaButti K."/>
            <person name="Lipzen A."/>
            <person name="Morin E."/>
            <person name="Grigoriev I.V."/>
            <person name="Henrissat B."/>
            <person name="Lindahl B."/>
            <person name="Martin F."/>
        </authorList>
    </citation>
    <scope>NUCLEOTIDE SEQUENCE</scope>
    <source>
        <strain evidence="3">JB14</strain>
    </source>
</reference>
<keyword evidence="4" id="KW-1185">Reference proteome</keyword>
<sequence>MRIVQHVFLAVTTSALFARALPVIDDSSTFLKRNLEERTVQPAFGVDLITKEWIKKREEDIPDPFDFAPQLGKWIRKRKEDIPDPTFAIDLITEEWIKKREDDVLSSPLESTQSQIQRYWIYDASAGNNFAIEFAFASTRNGMTGLRVRGDFGGTGPGGRTSGRDDSRKQNFGLIEFEQYVYRQAIQACLNFIVRAPFLNRYGSWQFVPESCAAELSAFFDKRCVSSWVQGSGNNSAIF</sequence>
<proteinExistence type="predicted"/>
<dbReference type="AlphaFoldDB" id="A0A6A4GUK4"/>
<feature type="signal peptide" evidence="2">
    <location>
        <begin position="1"/>
        <end position="20"/>
    </location>
</feature>
<accession>A0A6A4GUK4</accession>
<name>A0A6A4GUK4_9AGAR</name>
<keyword evidence="2" id="KW-0732">Signal</keyword>
<feature type="region of interest" description="Disordered" evidence="1">
    <location>
        <begin position="148"/>
        <end position="167"/>
    </location>
</feature>
<dbReference type="Proteomes" id="UP000799118">
    <property type="component" value="Unassembled WGS sequence"/>
</dbReference>
<evidence type="ECO:0000256" key="2">
    <source>
        <dbReference type="SAM" id="SignalP"/>
    </source>
</evidence>
<evidence type="ECO:0000313" key="3">
    <source>
        <dbReference type="EMBL" id="KAE9389126.1"/>
    </source>
</evidence>